<organism evidence="1 2">
    <name type="scientific">Fodinibius salipaludis</name>
    <dbReference type="NCBI Taxonomy" id="2032627"/>
    <lineage>
        <taxon>Bacteria</taxon>
        <taxon>Pseudomonadati</taxon>
        <taxon>Balneolota</taxon>
        <taxon>Balneolia</taxon>
        <taxon>Balneolales</taxon>
        <taxon>Balneolaceae</taxon>
        <taxon>Fodinibius</taxon>
    </lineage>
</organism>
<dbReference type="Gene3D" id="2.130.10.10">
    <property type="entry name" value="YVTN repeat-like/Quinoprotein amine dehydrogenase"/>
    <property type="match status" value="1"/>
</dbReference>
<dbReference type="InterPro" id="IPR015919">
    <property type="entry name" value="Cadherin-like_sf"/>
</dbReference>
<dbReference type="Pfam" id="PF05345">
    <property type="entry name" value="He_PIG"/>
    <property type="match status" value="1"/>
</dbReference>
<dbReference type="SUPFAM" id="SSF49313">
    <property type="entry name" value="Cadherin-like"/>
    <property type="match status" value="2"/>
</dbReference>
<accession>A0A2A2G826</accession>
<dbReference type="Gene3D" id="2.60.40.10">
    <property type="entry name" value="Immunoglobulins"/>
    <property type="match status" value="1"/>
</dbReference>
<dbReference type="InterPro" id="IPR015943">
    <property type="entry name" value="WD40/YVTN_repeat-like_dom_sf"/>
</dbReference>
<dbReference type="InterPro" id="IPR013783">
    <property type="entry name" value="Ig-like_fold"/>
</dbReference>
<evidence type="ECO:0008006" key="3">
    <source>
        <dbReference type="Google" id="ProtNLM"/>
    </source>
</evidence>
<gene>
    <name evidence="1" type="ORF">CK503_12000</name>
</gene>
<dbReference type="EMBL" id="NSKE01000008">
    <property type="protein sequence ID" value="PAU93448.1"/>
    <property type="molecule type" value="Genomic_DNA"/>
</dbReference>
<dbReference type="AlphaFoldDB" id="A0A2A2G826"/>
<name>A0A2A2G826_9BACT</name>
<reference evidence="1 2" key="1">
    <citation type="submission" date="2017-08" db="EMBL/GenBank/DDBJ databases">
        <title>Aliifodinibius alkalisoli sp. nov., isolated from saline alkaline soil.</title>
        <authorList>
            <person name="Liu D."/>
            <person name="Zhang G."/>
        </authorList>
    </citation>
    <scope>NUCLEOTIDE SEQUENCE [LARGE SCALE GENOMIC DNA]</scope>
    <source>
        <strain evidence="1 2">WN023</strain>
    </source>
</reference>
<dbReference type="OrthoDB" id="1523166at2"/>
<evidence type="ECO:0000313" key="2">
    <source>
        <dbReference type="Proteomes" id="UP000218831"/>
    </source>
</evidence>
<dbReference type="Proteomes" id="UP000218831">
    <property type="component" value="Unassembled WGS sequence"/>
</dbReference>
<keyword evidence="2" id="KW-1185">Reference proteome</keyword>
<proteinExistence type="predicted"/>
<dbReference type="GO" id="GO:0005509">
    <property type="term" value="F:calcium ion binding"/>
    <property type="evidence" value="ECO:0007669"/>
    <property type="project" value="InterPro"/>
</dbReference>
<evidence type="ECO:0000313" key="1">
    <source>
        <dbReference type="EMBL" id="PAU93448.1"/>
    </source>
</evidence>
<sequence>MKKHTANSVIPRNTRLVKGFHVPSIGIKNITGYKFMKNKLFTFFIGLLFCIALNVQAQPTLQKDFSYVLEVPSTMTVGSSAAHVYILSDTEGMAVFRTQQDTLQWLYSSTGMEQRGNTMTADIRFAYLWGDSRRLTVLEPTSVLGVYSSTLLPANPRDAKRIDNNLYVALGDKGLGKLSLRTPAAVDSTMDYVERSRLSRENIVDLEASNDQLFALATRQKLYHFDYEDGQLSLAKELELSEDVSKIFLIDNTVYGSDNNGNIYELDSSGNTSKLGSIDEPIVKLESWKNWLIIQGNSNRVWTSYQNRSPDLWKEDKDAGNYFTVTKDDLWISEYNKLSRIITSTPGSSDNDGNSELTQNYSGELSLKDISNQAVPHTKPLLFPIRFEQDVPANAVQISYQSDDITHGEIRGQSFYWQPTADDVGNHRVKIIASTNSGKTDSTSVNIEVTSFNSPPRFAPIRSISIPINEEFSLPIKATDPDGSDSELIRYLGVDLPEGASIDEKTGEFTWSPTPRQIGKNEFRVIATDQYGSAKSIDITINVVENPRSGEADN</sequence>
<protein>
    <recommendedName>
        <fullName evidence="3">Cadherin domain-containing protein</fullName>
    </recommendedName>
</protein>
<comment type="caution">
    <text evidence="1">The sequence shown here is derived from an EMBL/GenBank/DDBJ whole genome shotgun (WGS) entry which is preliminary data.</text>
</comment>
<dbReference type="GO" id="GO:0016020">
    <property type="term" value="C:membrane"/>
    <property type="evidence" value="ECO:0007669"/>
    <property type="project" value="InterPro"/>
</dbReference>